<gene>
    <name evidence="1" type="ORF">HM131_07835</name>
</gene>
<evidence type="ECO:0008006" key="3">
    <source>
        <dbReference type="Google" id="ProtNLM"/>
    </source>
</evidence>
<dbReference type="STRING" id="402384.HM131_07835"/>
<accession>A0A1W5ZU06</accession>
<evidence type="ECO:0000313" key="2">
    <source>
        <dbReference type="Proteomes" id="UP000192527"/>
    </source>
</evidence>
<evidence type="ECO:0000313" key="1">
    <source>
        <dbReference type="EMBL" id="ARI76758.1"/>
    </source>
</evidence>
<name>A0A1W5ZU06_9BACI</name>
<dbReference type="EMBL" id="CP020772">
    <property type="protein sequence ID" value="ARI76758.1"/>
    <property type="molecule type" value="Genomic_DNA"/>
</dbReference>
<protein>
    <recommendedName>
        <fullName evidence="3">NERD domain-containing protein</fullName>
    </recommendedName>
</protein>
<reference evidence="1 2" key="1">
    <citation type="submission" date="2017-04" db="EMBL/GenBank/DDBJ databases">
        <title>The whole genome sequencing and assembly of Halobacillus mangrovi strain.</title>
        <authorList>
            <person name="Lee S.-J."/>
            <person name="Park M.-K."/>
            <person name="Kim J.-Y."/>
            <person name="Lee Y.-J."/>
            <person name="Yi H."/>
            <person name="Bahn Y.-S."/>
            <person name="Kim J.F."/>
            <person name="Lee D.-W."/>
        </authorList>
    </citation>
    <scope>NUCLEOTIDE SEQUENCE [LARGE SCALE GENOMIC DNA]</scope>
    <source>
        <strain evidence="1 2">KTB 131</strain>
    </source>
</reference>
<sequence length="105" mass="12434">MKWASTTLREKSFIDRGFYHDENLMRLLQRIPDTYFLVYKPIVELRKASMEAETILIGPFGIEIIYELNLLRGTKIYPMHEKSWYKEQEGAYSKILSPMIALKQS</sequence>
<dbReference type="AlphaFoldDB" id="A0A1W5ZU06"/>
<organism evidence="1 2">
    <name type="scientific">Halobacillus mangrovi</name>
    <dbReference type="NCBI Taxonomy" id="402384"/>
    <lineage>
        <taxon>Bacteria</taxon>
        <taxon>Bacillati</taxon>
        <taxon>Bacillota</taxon>
        <taxon>Bacilli</taxon>
        <taxon>Bacillales</taxon>
        <taxon>Bacillaceae</taxon>
        <taxon>Halobacillus</taxon>
    </lineage>
</organism>
<dbReference type="Proteomes" id="UP000192527">
    <property type="component" value="Chromosome"/>
</dbReference>
<dbReference type="OrthoDB" id="2433183at2"/>
<dbReference type="KEGG" id="hmn:HM131_07835"/>
<keyword evidence="2" id="KW-1185">Reference proteome</keyword>
<proteinExistence type="predicted"/>